<evidence type="ECO:0000313" key="1">
    <source>
        <dbReference type="EMBL" id="XCN72267.1"/>
    </source>
</evidence>
<sequence length="115" mass="13478">MTLTVKKSRSIRIENEEFRFQVSTTPIDEKWNFTLNVTIQRWNPPRGILKVKGLVTRNQWLDISDGTKLDIEDYPVILPRHIATLIQSAKLKGWNSESRSDTFVFTVDNNWVFKV</sequence>
<proteinExistence type="predicted"/>
<protein>
    <submittedName>
        <fullName evidence="1">Uncharacterized protein</fullName>
    </submittedName>
</protein>
<reference evidence="1" key="1">
    <citation type="journal article" date="2024" name="Syst. Appl. Microbiol.">
        <title>First single-strain enrichments of Electrothrix cable bacteria, description of E. aestuarii sp. nov. and E. rattekaaiensis sp. nov., and proposal of a cable bacteria taxonomy following the rules of the SeqCode.</title>
        <authorList>
            <person name="Plum-Jensen L.E."/>
            <person name="Schramm A."/>
            <person name="Marshall I.P.G."/>
        </authorList>
    </citation>
    <scope>NUCLEOTIDE SEQUENCE</scope>
    <source>
        <strain evidence="1">Rat1</strain>
    </source>
</reference>
<dbReference type="AlphaFoldDB" id="A0AAU8LTR1"/>
<dbReference type="EMBL" id="CP159373">
    <property type="protein sequence ID" value="XCN72267.1"/>
    <property type="molecule type" value="Genomic_DNA"/>
</dbReference>
<accession>A0AAU8LTR1</accession>
<reference evidence="1" key="2">
    <citation type="submission" date="2024-06" db="EMBL/GenBank/DDBJ databases">
        <authorList>
            <person name="Plum-Jensen L.E."/>
            <person name="Schramm A."/>
            <person name="Marshall I.P.G."/>
        </authorList>
    </citation>
    <scope>NUCLEOTIDE SEQUENCE</scope>
    <source>
        <strain evidence="1">Rat1</strain>
    </source>
</reference>
<organism evidence="1">
    <name type="scientific">Candidatus Electrothrix aestuarii</name>
    <dbReference type="NCBI Taxonomy" id="3062594"/>
    <lineage>
        <taxon>Bacteria</taxon>
        <taxon>Pseudomonadati</taxon>
        <taxon>Thermodesulfobacteriota</taxon>
        <taxon>Desulfobulbia</taxon>
        <taxon>Desulfobulbales</taxon>
        <taxon>Desulfobulbaceae</taxon>
        <taxon>Candidatus Electrothrix</taxon>
    </lineage>
</organism>
<dbReference type="KEGG" id="eaj:Q3M24_18475"/>
<name>A0AAU8LTR1_9BACT</name>
<gene>
    <name evidence="1" type="ORF">Q3M24_18475</name>
</gene>